<evidence type="ECO:0000256" key="3">
    <source>
        <dbReference type="ARBA" id="ARBA00023329"/>
    </source>
</evidence>
<keyword evidence="3" id="KW-0968">Cytoplasmic vesicle</keyword>
<comment type="subcellular location">
    <subcellularLocation>
        <location evidence="1">Cytoplasmic vesicle</location>
        <location evidence="1">Secretory vesicle</location>
        <location evidence="1">Acrosome</location>
    </subcellularLocation>
</comment>
<dbReference type="GO" id="GO:0031410">
    <property type="term" value="C:cytoplasmic vesicle"/>
    <property type="evidence" value="ECO:0007669"/>
    <property type="project" value="UniProtKB-KW"/>
</dbReference>
<evidence type="ECO:0000256" key="2">
    <source>
        <dbReference type="ARBA" id="ARBA00022737"/>
    </source>
</evidence>
<dbReference type="Pfam" id="PF02493">
    <property type="entry name" value="MORN"/>
    <property type="match status" value="6"/>
</dbReference>
<accession>A0AAD5T0C5</accession>
<dbReference type="InterPro" id="IPR052472">
    <property type="entry name" value="MORN3"/>
</dbReference>
<sequence>MDKESNNHTITTIARHAYITKTPLWEQRDMLSRKNGSHATVFMVNGDRYLGEWFGNKKQGNGTYFYNDTGSIYEGEWKNDMRQGFGTFATPIVLASTSGKLPDSSGPRGVSPTSSLIHNKSIDEKKSGLIEEALILRKVYAGEWKNDKREGRGTYFYQDGSWYEGMWMRDEKEDWGRMNYIDGAVYDGEWHCEMRHGQGILLLPSGDRYEGMWFNDLKEGPGKFIYKAKRQMYEGEWSKGLPKCGTLVDLPPLPGQLPKKYAIPEIKLADPVDVLEKQRQEIRNERIKTNIFSSQQINK</sequence>
<evidence type="ECO:0000256" key="5">
    <source>
        <dbReference type="ARBA" id="ARBA00045851"/>
    </source>
</evidence>
<dbReference type="SUPFAM" id="SSF82185">
    <property type="entry name" value="Histone H3 K4-specific methyltransferase SET7/9 N-terminal domain"/>
    <property type="match status" value="2"/>
</dbReference>
<keyword evidence="7" id="KW-1185">Reference proteome</keyword>
<dbReference type="Gene3D" id="2.20.110.10">
    <property type="entry name" value="Histone H3 K4-specific methyltransferase SET7/9 N-terminal domain"/>
    <property type="match status" value="3"/>
</dbReference>
<evidence type="ECO:0000313" key="6">
    <source>
        <dbReference type="EMBL" id="KAJ3117378.1"/>
    </source>
</evidence>
<keyword evidence="2" id="KW-0677">Repeat</keyword>
<gene>
    <name evidence="6" type="ORF">HK100_000836</name>
</gene>
<reference evidence="6" key="1">
    <citation type="submission" date="2020-05" db="EMBL/GenBank/DDBJ databases">
        <title>Phylogenomic resolution of chytrid fungi.</title>
        <authorList>
            <person name="Stajich J.E."/>
            <person name="Amses K."/>
            <person name="Simmons R."/>
            <person name="Seto K."/>
            <person name="Myers J."/>
            <person name="Bonds A."/>
            <person name="Quandt C.A."/>
            <person name="Barry K."/>
            <person name="Liu P."/>
            <person name="Grigoriev I."/>
            <person name="Longcore J.E."/>
            <person name="James T.Y."/>
        </authorList>
    </citation>
    <scope>NUCLEOTIDE SEQUENCE</scope>
    <source>
        <strain evidence="6">JEL0513</strain>
    </source>
</reference>
<dbReference type="SMART" id="SM00698">
    <property type="entry name" value="MORN"/>
    <property type="match status" value="5"/>
</dbReference>
<proteinExistence type="predicted"/>
<protein>
    <recommendedName>
        <fullName evidence="4">MORN repeat-containing protein 3</fullName>
    </recommendedName>
</protein>
<dbReference type="Proteomes" id="UP001211907">
    <property type="component" value="Unassembled WGS sequence"/>
</dbReference>
<dbReference type="PANTHER" id="PTHR46511">
    <property type="entry name" value="MORN REPEAT-CONTAINING PROTEIN 3"/>
    <property type="match status" value="1"/>
</dbReference>
<comment type="function">
    <text evidence="5">Assembles a suppression complex (suppresome) by tethering SIRT1 and MDM2 to regulate composite modifications of p53/TP53. Confers both deacetylation-mediated functional inactivation, by SIRT1, and ubiquitination-dependent degradation, by MDM2, of p53/TP53, promoting a proliferative and cell survival behaviors. May play a role in the regulation of spermatogenesis.</text>
</comment>
<dbReference type="AlphaFoldDB" id="A0AAD5T0C5"/>
<dbReference type="InterPro" id="IPR003409">
    <property type="entry name" value="MORN"/>
</dbReference>
<evidence type="ECO:0000313" key="7">
    <source>
        <dbReference type="Proteomes" id="UP001211907"/>
    </source>
</evidence>
<evidence type="ECO:0000256" key="4">
    <source>
        <dbReference type="ARBA" id="ARBA00039854"/>
    </source>
</evidence>
<comment type="caution">
    <text evidence="6">The sequence shown here is derived from an EMBL/GenBank/DDBJ whole genome shotgun (WGS) entry which is preliminary data.</text>
</comment>
<name>A0AAD5T0C5_9FUNG</name>
<evidence type="ECO:0000256" key="1">
    <source>
        <dbReference type="ARBA" id="ARBA00004218"/>
    </source>
</evidence>
<dbReference type="PANTHER" id="PTHR46511:SF1">
    <property type="entry name" value="MORN REPEAT-CONTAINING PROTEIN 3"/>
    <property type="match status" value="1"/>
</dbReference>
<dbReference type="EMBL" id="JADGJH010001171">
    <property type="protein sequence ID" value="KAJ3117378.1"/>
    <property type="molecule type" value="Genomic_DNA"/>
</dbReference>
<organism evidence="6 7">
    <name type="scientific">Physocladia obscura</name>
    <dbReference type="NCBI Taxonomy" id="109957"/>
    <lineage>
        <taxon>Eukaryota</taxon>
        <taxon>Fungi</taxon>
        <taxon>Fungi incertae sedis</taxon>
        <taxon>Chytridiomycota</taxon>
        <taxon>Chytridiomycota incertae sedis</taxon>
        <taxon>Chytridiomycetes</taxon>
        <taxon>Chytridiales</taxon>
        <taxon>Chytriomycetaceae</taxon>
        <taxon>Physocladia</taxon>
    </lineage>
</organism>